<accession>A0A510V4S3</accession>
<dbReference type="SUPFAM" id="SSF51735">
    <property type="entry name" value="NAD(P)-binding Rossmann-fold domains"/>
    <property type="match status" value="1"/>
</dbReference>
<dbReference type="InterPro" id="IPR051604">
    <property type="entry name" value="Ergot_Alk_Oxidoreductase"/>
</dbReference>
<evidence type="ECO:0000313" key="1">
    <source>
        <dbReference type="EMBL" id="GEK21873.1"/>
    </source>
</evidence>
<organism evidence="1 2">
    <name type="scientific">Cellulomonas xylanilytica</name>
    <dbReference type="NCBI Taxonomy" id="233583"/>
    <lineage>
        <taxon>Bacteria</taxon>
        <taxon>Bacillati</taxon>
        <taxon>Actinomycetota</taxon>
        <taxon>Actinomycetes</taxon>
        <taxon>Micrococcales</taxon>
        <taxon>Cellulomonadaceae</taxon>
        <taxon>Cellulomonas</taxon>
    </lineage>
</organism>
<dbReference type="RefSeq" id="WP_146927670.1">
    <property type="nucleotide sequence ID" value="NZ_BJUB01000007.1"/>
</dbReference>
<dbReference type="EMBL" id="BJUB01000007">
    <property type="protein sequence ID" value="GEK21873.1"/>
    <property type="molecule type" value="Genomic_DNA"/>
</dbReference>
<comment type="caution">
    <text evidence="1">The sequence shown here is derived from an EMBL/GenBank/DDBJ whole genome shotgun (WGS) entry which is preliminary data.</text>
</comment>
<dbReference type="PANTHER" id="PTHR43162:SF1">
    <property type="entry name" value="PRESTALK A DIFFERENTIATION PROTEIN A"/>
    <property type="match status" value="1"/>
</dbReference>
<dbReference type="OrthoDB" id="3243290at2"/>
<name>A0A510V4S3_9CELL</name>
<reference evidence="1 2" key="1">
    <citation type="submission" date="2019-07" db="EMBL/GenBank/DDBJ databases">
        <title>Whole genome shotgun sequence of Cellulomonas xylanilytica NBRC 101102.</title>
        <authorList>
            <person name="Hosoyama A."/>
            <person name="Uohara A."/>
            <person name="Ohji S."/>
            <person name="Ichikawa N."/>
        </authorList>
    </citation>
    <scope>NUCLEOTIDE SEQUENCE [LARGE SCALE GENOMIC DNA]</scope>
    <source>
        <strain evidence="1 2">NBRC 101102</strain>
    </source>
</reference>
<gene>
    <name evidence="1" type="ORF">CXY01_23930</name>
</gene>
<keyword evidence="2" id="KW-1185">Reference proteome</keyword>
<dbReference type="Gene3D" id="3.40.50.720">
    <property type="entry name" value="NAD(P)-binding Rossmann-like Domain"/>
    <property type="match status" value="1"/>
</dbReference>
<dbReference type="Gene3D" id="3.90.25.10">
    <property type="entry name" value="UDP-galactose 4-epimerase, domain 1"/>
    <property type="match status" value="1"/>
</dbReference>
<dbReference type="Proteomes" id="UP000321118">
    <property type="component" value="Unassembled WGS sequence"/>
</dbReference>
<dbReference type="AlphaFoldDB" id="A0A510V4S3"/>
<proteinExistence type="predicted"/>
<dbReference type="InterPro" id="IPR036291">
    <property type="entry name" value="NAD(P)-bd_dom_sf"/>
</dbReference>
<dbReference type="PANTHER" id="PTHR43162">
    <property type="match status" value="1"/>
</dbReference>
<evidence type="ECO:0000313" key="2">
    <source>
        <dbReference type="Proteomes" id="UP000321118"/>
    </source>
</evidence>
<protein>
    <submittedName>
        <fullName evidence="1">NmrA family transcriptional regulator</fullName>
    </submittedName>
</protein>
<sequence>MNTPRLLVIGATGKTGRRVTARLGAGGHTVRAVSRGSVPPFDWEVPGTWGPVLEGIDRAYVTFVPDLAAPGAVDTITAFTQAAADAGVQRLVLLSGRGEPGAEACEQVLVTSALEHTIVRASWFAQNFTEGHLVDGVREGVIALPAGDVREPFVDVDDIADVVVAALTQDHHVGRLYEVTGPRLLSFAEAAAVLGVTYVPVTTDEFRAAMTEIAGPDYAAMLTDLCDEVLDGRNESVAQGVQQALRRAPREFADVIGGSRG</sequence>